<evidence type="ECO:0000256" key="6">
    <source>
        <dbReference type="ARBA" id="ARBA00023004"/>
    </source>
</evidence>
<keyword evidence="4 9" id="KW-0223">Dioxygenase</keyword>
<keyword evidence="10" id="KW-1185">Reference proteome</keyword>
<keyword evidence="7" id="KW-0539">Nucleus</keyword>
<comment type="caution">
    <text evidence="9">The sequence shown here is derived from an EMBL/GenBank/DDBJ whole genome shotgun (WGS) entry which is preliminary data.</text>
</comment>
<dbReference type="GO" id="GO:0005634">
    <property type="term" value="C:nucleus"/>
    <property type="evidence" value="ECO:0007669"/>
    <property type="project" value="UniProtKB-SubCell"/>
</dbReference>
<dbReference type="GO" id="GO:0051213">
    <property type="term" value="F:dioxygenase activity"/>
    <property type="evidence" value="ECO:0007669"/>
    <property type="project" value="UniProtKB-KW"/>
</dbReference>
<dbReference type="PROSITE" id="PS51471">
    <property type="entry name" value="FE2OG_OXY"/>
    <property type="match status" value="1"/>
</dbReference>
<dbReference type="Proteomes" id="UP000286415">
    <property type="component" value="Unassembled WGS sequence"/>
</dbReference>
<dbReference type="PANTHER" id="PTHR46030">
    <property type="entry name" value="ALPHA-KETOGLUTARATE-DEPENDENT DIOXYGENASE ALKB HOMOLOG 6"/>
    <property type="match status" value="1"/>
</dbReference>
<comment type="similarity">
    <text evidence="2">Belongs to the alkB family.</text>
</comment>
<sequence>MCLFTDRKKTNRKHSIIYLVSLVRVLTQAPRISRFTPPRPYRLLYLNSVVAPCELAHTSCTPTVESLRVFDTKETIFDCRCFIRIRSGPVHRLSRRVLLAKRREEWKRARGPTMTAAKYERYYRQTQLHWSLPSPWMGTPRRDTSMVRSIVRHGPVTPSVALMHPSYCLQCVAPLPISPMRSLLTILYLRINYISSRLPTSSVNETVSSIATTTSTRFLQLIPHHDGPLYFPVVATLNLGSYGILDFYRPLDDNDMNGDSQSTSYASRYIGSAFLQPRSLNVVTDKLYTHYMHGIECSSTDYICTSDNLDLCALSDEVHRARIVNPDACGLGVVPHTGMLNRGTRISVTIRYVPNVCKLNVNALLGRINRK</sequence>
<keyword evidence="6 8" id="KW-0408">Iron</keyword>
<dbReference type="OrthoDB" id="412814at2759"/>
<dbReference type="PANTHER" id="PTHR46030:SF1">
    <property type="entry name" value="ALPHA-KETOGLUTARATE-DEPENDENT DIOXYGENASE ALKB HOMOLOG 6"/>
    <property type="match status" value="1"/>
</dbReference>
<evidence type="ECO:0000256" key="2">
    <source>
        <dbReference type="ARBA" id="ARBA00007879"/>
    </source>
</evidence>
<evidence type="ECO:0000256" key="4">
    <source>
        <dbReference type="ARBA" id="ARBA00022964"/>
    </source>
</evidence>
<evidence type="ECO:0000313" key="10">
    <source>
        <dbReference type="Proteomes" id="UP000286415"/>
    </source>
</evidence>
<dbReference type="SUPFAM" id="SSF51197">
    <property type="entry name" value="Clavaminate synthase-like"/>
    <property type="match status" value="1"/>
</dbReference>
<keyword evidence="3 8" id="KW-0479">Metal-binding</keyword>
<keyword evidence="5 8" id="KW-0560">Oxidoreductase</keyword>
<comment type="similarity">
    <text evidence="8">Belongs to the iron/ascorbate-dependent oxidoreductase family.</text>
</comment>
<dbReference type="InterPro" id="IPR005123">
    <property type="entry name" value="Oxoglu/Fe-dep_dioxygenase_dom"/>
</dbReference>
<organism evidence="9 10">
    <name type="scientific">Clonorchis sinensis</name>
    <name type="common">Chinese liver fluke</name>
    <dbReference type="NCBI Taxonomy" id="79923"/>
    <lineage>
        <taxon>Eukaryota</taxon>
        <taxon>Metazoa</taxon>
        <taxon>Spiralia</taxon>
        <taxon>Lophotrochozoa</taxon>
        <taxon>Platyhelminthes</taxon>
        <taxon>Trematoda</taxon>
        <taxon>Digenea</taxon>
        <taxon>Opisthorchiida</taxon>
        <taxon>Opisthorchiata</taxon>
        <taxon>Opisthorchiidae</taxon>
        <taxon>Clonorchis</taxon>
    </lineage>
</organism>
<evidence type="ECO:0000313" key="9">
    <source>
        <dbReference type="EMBL" id="KAG5452619.1"/>
    </source>
</evidence>
<dbReference type="Gene3D" id="2.60.120.1520">
    <property type="match status" value="1"/>
</dbReference>
<name>A0A419Q1T6_CLOSI</name>
<evidence type="ECO:0000256" key="5">
    <source>
        <dbReference type="ARBA" id="ARBA00023002"/>
    </source>
</evidence>
<comment type="subcellular location">
    <subcellularLocation>
        <location evidence="1">Nucleus</location>
    </subcellularLocation>
</comment>
<proteinExistence type="inferred from homology"/>
<gene>
    <name evidence="9" type="ORF">CSKR_113936</name>
</gene>
<dbReference type="InterPro" id="IPR032862">
    <property type="entry name" value="ALKBH6"/>
</dbReference>
<dbReference type="AlphaFoldDB" id="A0A419Q1T6"/>
<dbReference type="EMBL" id="NIRI02000042">
    <property type="protein sequence ID" value="KAG5452619.1"/>
    <property type="molecule type" value="Genomic_DNA"/>
</dbReference>
<reference evidence="9 10" key="2">
    <citation type="journal article" date="2021" name="Genomics">
        <title>High-quality reference genome for Clonorchis sinensis.</title>
        <authorList>
            <person name="Young N.D."/>
            <person name="Stroehlein A.J."/>
            <person name="Kinkar L."/>
            <person name="Wang T."/>
            <person name="Sohn W.M."/>
            <person name="Chang B.C.H."/>
            <person name="Kaur P."/>
            <person name="Weisz D."/>
            <person name="Dudchenko O."/>
            <person name="Aiden E.L."/>
            <person name="Korhonen P.K."/>
            <person name="Gasser R.B."/>
        </authorList>
    </citation>
    <scope>NUCLEOTIDE SEQUENCE [LARGE SCALE GENOMIC DNA]</scope>
    <source>
        <strain evidence="9">Cs-k2</strain>
    </source>
</reference>
<accession>A0A419Q1T6</accession>
<evidence type="ECO:0000256" key="1">
    <source>
        <dbReference type="ARBA" id="ARBA00004123"/>
    </source>
</evidence>
<reference evidence="9 10" key="1">
    <citation type="journal article" date="2018" name="Biotechnol. Adv.">
        <title>Improved genomic resources and new bioinformatic workflow for the carcinogenic parasite Clonorchis sinensis: Biotechnological implications.</title>
        <authorList>
            <person name="Wang D."/>
            <person name="Korhonen P.K."/>
            <person name="Gasser R.B."/>
            <person name="Young N.D."/>
        </authorList>
    </citation>
    <scope>NUCLEOTIDE SEQUENCE [LARGE SCALE GENOMIC DNA]</scope>
    <source>
        <strain evidence="9">Cs-k2</strain>
    </source>
</reference>
<dbReference type="GO" id="GO:0046872">
    <property type="term" value="F:metal ion binding"/>
    <property type="evidence" value="ECO:0007669"/>
    <property type="project" value="UniProtKB-KW"/>
</dbReference>
<dbReference type="STRING" id="79923.A0A419Q1T6"/>
<evidence type="ECO:0000256" key="8">
    <source>
        <dbReference type="RuleBase" id="RU003682"/>
    </source>
</evidence>
<evidence type="ECO:0000256" key="3">
    <source>
        <dbReference type="ARBA" id="ARBA00022723"/>
    </source>
</evidence>
<evidence type="ECO:0000256" key="7">
    <source>
        <dbReference type="ARBA" id="ARBA00023242"/>
    </source>
</evidence>
<protein>
    <submittedName>
        <fullName evidence="9">Alpha-ketoglutarate-dependent dioxygenase alkB 6</fullName>
    </submittedName>
</protein>
<dbReference type="InParanoid" id="A0A419Q1T6"/>